<comment type="caution">
    <text evidence="3">The sequence shown here is derived from an EMBL/GenBank/DDBJ whole genome shotgun (WGS) entry which is preliminary data.</text>
</comment>
<protein>
    <submittedName>
        <fullName evidence="3">PSDC domain protein, putative</fullName>
    </submittedName>
</protein>
<sequence length="299" mass="33456">MRVTGESEPRPVLQEAAELPNPVQIPDSSSTSSTEPINTTNNVGTGANTVDPYHITQPVPDINVRELMERSNQLAERFNQLLERSNELVERCAQPIDQSHSSTLSDQFNRVLERLIVLVEHPRQPTEHSDALAERFNQLLERFNQLMEQSKEPAHRANELAEKANQLMEQLGESSEYSNELSEQTASCWDRMGDVLGNINRVLVGVQHAIVRNHKGNKINAIDCLVNEQGRIPVEMHTELQSTLTYVSEAFAHETGCLVEVLFYGISDGFCDPSTGFVADGLESDARDRLHNYFSSCLG</sequence>
<gene>
    <name evidence="3" type="ORF">RSOL_267310</name>
</gene>
<name>A0A0A1UJN5_9AGAM</name>
<dbReference type="AlphaFoldDB" id="A0A0A1UJN5"/>
<proteinExistence type="predicted"/>
<feature type="region of interest" description="Disordered" evidence="2">
    <location>
        <begin position="1"/>
        <end position="53"/>
    </location>
</feature>
<feature type="compositionally biased region" description="Polar residues" evidence="2">
    <location>
        <begin position="26"/>
        <end position="37"/>
    </location>
</feature>
<evidence type="ECO:0000256" key="1">
    <source>
        <dbReference type="SAM" id="Coils"/>
    </source>
</evidence>
<evidence type="ECO:0000313" key="4">
    <source>
        <dbReference type="Proteomes" id="UP000030108"/>
    </source>
</evidence>
<evidence type="ECO:0000313" key="3">
    <source>
        <dbReference type="EMBL" id="EUC58596.1"/>
    </source>
</evidence>
<feature type="non-terminal residue" evidence="3">
    <location>
        <position position="299"/>
    </location>
</feature>
<keyword evidence="1" id="KW-0175">Coiled coil</keyword>
<accession>A0A0A1UJN5</accession>
<dbReference type="SUPFAM" id="SSF58104">
    <property type="entry name" value="Methyl-accepting chemotaxis protein (MCP) signaling domain"/>
    <property type="match status" value="1"/>
</dbReference>
<feature type="coiled-coil region" evidence="1">
    <location>
        <begin position="129"/>
        <end position="174"/>
    </location>
</feature>
<dbReference type="Gene3D" id="1.10.287.950">
    <property type="entry name" value="Methyl-accepting chemotaxis protein"/>
    <property type="match status" value="1"/>
</dbReference>
<evidence type="ECO:0000256" key="2">
    <source>
        <dbReference type="SAM" id="MobiDB-lite"/>
    </source>
</evidence>
<dbReference type="EMBL" id="JATN01000321">
    <property type="protein sequence ID" value="EUC58596.1"/>
    <property type="molecule type" value="Genomic_DNA"/>
</dbReference>
<dbReference type="OrthoDB" id="10462033at2759"/>
<reference evidence="4" key="1">
    <citation type="journal article" date="2014" name="Genome Announc.">
        <title>Draft genome sequence of the plant-pathogenic soil fungus Rhizoctonia solani anastomosis group 3 strain Rhs1AP.</title>
        <authorList>
            <person name="Cubeta M.A."/>
            <person name="Thomas E."/>
            <person name="Dean R.A."/>
            <person name="Jabaji S."/>
            <person name="Neate S.M."/>
            <person name="Tavantzis S."/>
            <person name="Toda T."/>
            <person name="Vilgalys R."/>
            <person name="Bharathan N."/>
            <person name="Fedorova-Abrams N."/>
            <person name="Pakala S.B."/>
            <person name="Pakala S.M."/>
            <person name="Zafar N."/>
            <person name="Joardar V."/>
            <person name="Losada L."/>
            <person name="Nierman W.C."/>
        </authorList>
    </citation>
    <scope>NUCLEOTIDE SEQUENCE [LARGE SCALE GENOMIC DNA]</scope>
    <source>
        <strain evidence="4">AG-3</strain>
    </source>
</reference>
<feature type="compositionally biased region" description="Low complexity" evidence="2">
    <location>
        <begin position="38"/>
        <end position="50"/>
    </location>
</feature>
<organism evidence="3 4">
    <name type="scientific">Rhizoctonia solani AG-3 Rhs1AP</name>
    <dbReference type="NCBI Taxonomy" id="1086054"/>
    <lineage>
        <taxon>Eukaryota</taxon>
        <taxon>Fungi</taxon>
        <taxon>Dikarya</taxon>
        <taxon>Basidiomycota</taxon>
        <taxon>Agaricomycotina</taxon>
        <taxon>Agaricomycetes</taxon>
        <taxon>Cantharellales</taxon>
        <taxon>Ceratobasidiaceae</taxon>
        <taxon>Rhizoctonia</taxon>
    </lineage>
</organism>
<dbReference type="Proteomes" id="UP000030108">
    <property type="component" value="Unassembled WGS sequence"/>
</dbReference>